<protein>
    <submittedName>
        <fullName evidence="2">Uncharacterized protein</fullName>
    </submittedName>
</protein>
<accession>A0A6J4UA79</accession>
<organism evidence="2">
    <name type="scientific">uncultured Thermomicrobiales bacterium</name>
    <dbReference type="NCBI Taxonomy" id="1645740"/>
    <lineage>
        <taxon>Bacteria</taxon>
        <taxon>Pseudomonadati</taxon>
        <taxon>Thermomicrobiota</taxon>
        <taxon>Thermomicrobia</taxon>
        <taxon>Thermomicrobiales</taxon>
        <taxon>environmental samples</taxon>
    </lineage>
</organism>
<feature type="compositionally biased region" description="Basic and acidic residues" evidence="1">
    <location>
        <begin position="61"/>
        <end position="70"/>
    </location>
</feature>
<proteinExistence type="predicted"/>
<dbReference type="AlphaFoldDB" id="A0A6J4UA79"/>
<name>A0A6J4UA79_9BACT</name>
<evidence type="ECO:0000256" key="1">
    <source>
        <dbReference type="SAM" id="MobiDB-lite"/>
    </source>
</evidence>
<reference evidence="2" key="1">
    <citation type="submission" date="2020-02" db="EMBL/GenBank/DDBJ databases">
        <authorList>
            <person name="Meier V. D."/>
        </authorList>
    </citation>
    <scope>NUCLEOTIDE SEQUENCE</scope>
    <source>
        <strain evidence="2">AVDCRST_MAG19</strain>
    </source>
</reference>
<feature type="non-terminal residue" evidence="2">
    <location>
        <position position="118"/>
    </location>
</feature>
<gene>
    <name evidence="2" type="ORF">AVDCRST_MAG19-1645</name>
</gene>
<feature type="non-terminal residue" evidence="2">
    <location>
        <position position="1"/>
    </location>
</feature>
<feature type="region of interest" description="Disordered" evidence="1">
    <location>
        <begin position="50"/>
        <end position="118"/>
    </location>
</feature>
<dbReference type="EMBL" id="CADCWL010000001">
    <property type="protein sequence ID" value="CAA9542282.1"/>
    <property type="molecule type" value="Genomic_DNA"/>
</dbReference>
<evidence type="ECO:0000313" key="2">
    <source>
        <dbReference type="EMBL" id="CAA9542282.1"/>
    </source>
</evidence>
<sequence length="118" mass="13091">GREAWCGGVTVHAGAGAWTRLRSRCQVLLRAQPGDGAGAERHVRSCRPDARCHPPTGLFADRSRWVGRDRTGRRHRGRRRGMDSLHSGAKASHPSEPSTPGADRSSFTGRRAIRWRRM</sequence>